<proteinExistence type="predicted"/>
<feature type="non-terminal residue" evidence="3">
    <location>
        <position position="1"/>
    </location>
</feature>
<reference evidence="3" key="1">
    <citation type="submission" date="2014-11" db="EMBL/GenBank/DDBJ databases">
        <authorList>
            <person name="Geib S."/>
        </authorList>
    </citation>
    <scope>NUCLEOTIDE SEQUENCE</scope>
</reference>
<accession>A0A0A1XFJ2</accession>
<reference evidence="3" key="2">
    <citation type="journal article" date="2015" name="Gigascience">
        <title>Reconstructing a comprehensive transcriptome assembly of a white-pupal translocated strain of the pest fruit fly Bactrocera cucurbitae.</title>
        <authorList>
            <person name="Sim S.B."/>
            <person name="Calla B."/>
            <person name="Hall B."/>
            <person name="DeRego T."/>
            <person name="Geib S.M."/>
        </authorList>
    </citation>
    <scope>NUCLEOTIDE SEQUENCE</scope>
</reference>
<sequence>DDGVRFVLTETRIRASGSGVSYNIMDEIIFQSSNQNSVYVLNSNYRYYGNFTRLNMIDPHDVISKNQSQCQHSSPTRSAQRRFSAGTQPLQHKLCNFGNFCDIPEAIRKPVTTSPPFLPTAALTTNSSATRCLAPTDAFHKFLNCSYVTNVGVCDNFHAPHADCCCEEGAGVGTDANLIQNISKIKPNNSNKKKSINLKPSLIAKKTKFRKFIEEEKWRTTDECIMENEQQYNHNVRVDYTGSRTPTEFRTNSSVKESNAAESTTLTASMAAMATCGSFNNIVKHYWNGKMEADAAGSGSKKKEQQNQSNNWSGSGDSNNHQQQTQQQLEVLKSSQSQKPNYELYKEAAELLGLPCTLCDNCRCLECQSSYFDCDDSDSYSEVSNSDEYDEDTMNVLNNSVELVMYANCYSDDTMTGNGVSAIQQRQRQKAVRPFQEHRQSNFTCADVNCNARELCAVARYSHNLAVSDGDETANCSERTDAINQNGLHSIQCNDGNELENCTSFNGLSLRDANTEISLDTGSDRRG</sequence>
<dbReference type="Pfam" id="PF16060">
    <property type="entry name" value="DUF4802"/>
    <property type="match status" value="1"/>
</dbReference>
<organism evidence="3">
    <name type="scientific">Zeugodacus cucurbitae</name>
    <name type="common">Melon fruit fly</name>
    <name type="synonym">Bactrocera cucurbitae</name>
    <dbReference type="NCBI Taxonomy" id="28588"/>
    <lineage>
        <taxon>Eukaryota</taxon>
        <taxon>Metazoa</taxon>
        <taxon>Ecdysozoa</taxon>
        <taxon>Arthropoda</taxon>
        <taxon>Hexapoda</taxon>
        <taxon>Insecta</taxon>
        <taxon>Pterygota</taxon>
        <taxon>Neoptera</taxon>
        <taxon>Endopterygota</taxon>
        <taxon>Diptera</taxon>
        <taxon>Brachycera</taxon>
        <taxon>Muscomorpha</taxon>
        <taxon>Tephritoidea</taxon>
        <taxon>Tephritidae</taxon>
        <taxon>Zeugodacus</taxon>
        <taxon>Zeugodacus</taxon>
    </lineage>
</organism>
<name>A0A0A1XFJ2_ZEUCU</name>
<dbReference type="GO" id="GO:0003743">
    <property type="term" value="F:translation initiation factor activity"/>
    <property type="evidence" value="ECO:0007669"/>
    <property type="project" value="UniProtKB-KW"/>
</dbReference>
<gene>
    <name evidence="3" type="primary">NFIA_024940</name>
    <name evidence="3" type="ORF">g.5240</name>
</gene>
<evidence type="ECO:0000259" key="2">
    <source>
        <dbReference type="Pfam" id="PF16060"/>
    </source>
</evidence>
<feature type="domain" description="DUF4802" evidence="2">
    <location>
        <begin position="342"/>
        <end position="384"/>
    </location>
</feature>
<keyword evidence="3" id="KW-0648">Protein biosynthesis</keyword>
<dbReference type="EMBL" id="GBXI01004586">
    <property type="protein sequence ID" value="JAD09706.1"/>
    <property type="molecule type" value="Transcribed_RNA"/>
</dbReference>
<feature type="region of interest" description="Disordered" evidence="1">
    <location>
        <begin position="293"/>
        <end position="331"/>
    </location>
</feature>
<protein>
    <submittedName>
        <fullName evidence="3">Eukaryotic translation initiation factor 3 subunit M</fullName>
    </submittedName>
</protein>
<feature type="compositionally biased region" description="Low complexity" evidence="1">
    <location>
        <begin position="306"/>
        <end position="328"/>
    </location>
</feature>
<dbReference type="AlphaFoldDB" id="A0A0A1XFJ2"/>
<evidence type="ECO:0000313" key="3">
    <source>
        <dbReference type="EMBL" id="JAD09706.1"/>
    </source>
</evidence>
<keyword evidence="3" id="KW-0396">Initiation factor</keyword>
<evidence type="ECO:0000256" key="1">
    <source>
        <dbReference type="SAM" id="MobiDB-lite"/>
    </source>
</evidence>
<dbReference type="InterPro" id="IPR032061">
    <property type="entry name" value="DUF4802"/>
</dbReference>